<evidence type="ECO:0000256" key="5">
    <source>
        <dbReference type="SAM" id="MobiDB-lite"/>
    </source>
</evidence>
<dbReference type="InterPro" id="IPR036259">
    <property type="entry name" value="MFS_trans_sf"/>
</dbReference>
<dbReference type="PANTHER" id="PTHR23502">
    <property type="entry name" value="MAJOR FACILITATOR SUPERFAMILY"/>
    <property type="match status" value="1"/>
</dbReference>
<gene>
    <name evidence="8" type="primary">HOL1</name>
    <name evidence="8" type="ORF">CAAN4_G16622</name>
</gene>
<feature type="transmembrane region" description="Helical" evidence="6">
    <location>
        <begin position="67"/>
        <end position="91"/>
    </location>
</feature>
<dbReference type="SUPFAM" id="SSF103473">
    <property type="entry name" value="MFS general substrate transporter"/>
    <property type="match status" value="1"/>
</dbReference>
<sequence length="584" mass="65241">MSRLGIKQPSQKDVTGTIVMMYDDEDGSQNQADSIFLKRSENGLILHPQPQDNPNDPLNWPKWKRDLCLLIIGTQTFLGGGQTPILAAGFSGLSTEFNTPLTTLSYLVGGFMLALGFGSVLASPTALLYGKRLVYLAGILLFLVGAIWAGAAKSFGSLMGARVIMGLGASPTESLPSATIAEIYFAHERAYRVGIYTMLLLGGKNIVPLLSGLVFQYLDRHWLFWILSMFLGCTLISTFFFVPETFWERSPIPNKRSLEETDAARQVEKEHPHEHRPNEWARSREPSTMNVLQHNVDTNSLSSSETHEPSDTNVVGFTEGEQTEIPTIHDTTKKSFRSELALFSGRHTIDSWWMIALRPFFLYLYPSVIFGSIVYSLSVVWLIVISETISEIFRGDGYGYSQSTVGLFYVSPFVGGVCGSMFTGLVSDRISRYMISKNHGVYEPEFRLVMLVVSTFFISFGLMGFGWSSQQTDLWIGPIVFFGCVGFGSSMASTTAITFTVDSYKMFAAEALVSFNFSKNLLGFIFSLFNNAFMSSRGPRTTFVVYGCVQIFVSLFAVPMYIYGKKFRSWTDEKEILKRLYKDT</sequence>
<protein>
    <submittedName>
        <fullName evidence="8">Protein Hol1p</fullName>
    </submittedName>
</protein>
<feature type="transmembrane region" description="Helical" evidence="6">
    <location>
        <begin position="222"/>
        <end position="242"/>
    </location>
</feature>
<feature type="transmembrane region" description="Helical" evidence="6">
    <location>
        <begin position="360"/>
        <end position="386"/>
    </location>
</feature>
<dbReference type="Proteomes" id="UP001497600">
    <property type="component" value="Chromosome G"/>
</dbReference>
<dbReference type="InterPro" id="IPR011701">
    <property type="entry name" value="MFS"/>
</dbReference>
<feature type="transmembrane region" description="Helical" evidence="6">
    <location>
        <begin position="448"/>
        <end position="468"/>
    </location>
</feature>
<evidence type="ECO:0000256" key="1">
    <source>
        <dbReference type="ARBA" id="ARBA00004141"/>
    </source>
</evidence>
<evidence type="ECO:0000259" key="7">
    <source>
        <dbReference type="PROSITE" id="PS50850"/>
    </source>
</evidence>
<keyword evidence="2 6" id="KW-0812">Transmembrane</keyword>
<feature type="transmembrane region" description="Helical" evidence="6">
    <location>
        <begin position="511"/>
        <end position="531"/>
    </location>
</feature>
<comment type="subcellular location">
    <subcellularLocation>
        <location evidence="1">Membrane</location>
        <topology evidence="1">Multi-pass membrane protein</topology>
    </subcellularLocation>
</comment>
<feature type="region of interest" description="Disordered" evidence="5">
    <location>
        <begin position="260"/>
        <end position="284"/>
    </location>
</feature>
<evidence type="ECO:0000256" key="2">
    <source>
        <dbReference type="ARBA" id="ARBA00022692"/>
    </source>
</evidence>
<keyword evidence="4 6" id="KW-0472">Membrane</keyword>
<evidence type="ECO:0000256" key="6">
    <source>
        <dbReference type="SAM" id="Phobius"/>
    </source>
</evidence>
<reference evidence="8 9" key="1">
    <citation type="submission" date="2024-01" db="EMBL/GenBank/DDBJ databases">
        <authorList>
            <consortium name="Genoscope - CEA"/>
            <person name="William W."/>
        </authorList>
    </citation>
    <scope>NUCLEOTIDE SEQUENCE [LARGE SCALE GENOMIC DNA]</scope>
    <source>
        <strain evidence="8 9">29B2s-10</strain>
    </source>
</reference>
<keyword evidence="9" id="KW-1185">Reference proteome</keyword>
<accession>A0ABP0EIH6</accession>
<feature type="domain" description="Major facilitator superfamily (MFS) profile" evidence="7">
    <location>
        <begin position="68"/>
        <end position="565"/>
    </location>
</feature>
<organism evidence="8 9">
    <name type="scientific">[Candida] anglica</name>
    <dbReference type="NCBI Taxonomy" id="148631"/>
    <lineage>
        <taxon>Eukaryota</taxon>
        <taxon>Fungi</taxon>
        <taxon>Dikarya</taxon>
        <taxon>Ascomycota</taxon>
        <taxon>Saccharomycotina</taxon>
        <taxon>Pichiomycetes</taxon>
        <taxon>Debaryomycetaceae</taxon>
        <taxon>Kurtzmaniella</taxon>
    </lineage>
</organism>
<dbReference type="EMBL" id="OZ004259">
    <property type="protein sequence ID" value="CAK7919166.1"/>
    <property type="molecule type" value="Genomic_DNA"/>
</dbReference>
<feature type="transmembrane region" description="Helical" evidence="6">
    <location>
        <begin position="193"/>
        <end position="216"/>
    </location>
</feature>
<feature type="transmembrane region" description="Helical" evidence="6">
    <location>
        <begin position="103"/>
        <end position="121"/>
    </location>
</feature>
<dbReference type="Gene3D" id="1.20.1250.20">
    <property type="entry name" value="MFS general substrate transporter like domains"/>
    <property type="match status" value="1"/>
</dbReference>
<dbReference type="PANTHER" id="PTHR23502:SF4">
    <property type="entry name" value="MAJOR FACILITATOR SUPERFAMILY (MFS) PROFILE DOMAIN-CONTAINING PROTEIN-RELATED"/>
    <property type="match status" value="1"/>
</dbReference>
<evidence type="ECO:0000256" key="3">
    <source>
        <dbReference type="ARBA" id="ARBA00022989"/>
    </source>
</evidence>
<evidence type="ECO:0000313" key="8">
    <source>
        <dbReference type="EMBL" id="CAK7919166.1"/>
    </source>
</evidence>
<feature type="transmembrane region" description="Helical" evidence="6">
    <location>
        <begin position="133"/>
        <end position="151"/>
    </location>
</feature>
<evidence type="ECO:0000256" key="4">
    <source>
        <dbReference type="ARBA" id="ARBA00023136"/>
    </source>
</evidence>
<dbReference type="PROSITE" id="PS50850">
    <property type="entry name" value="MFS"/>
    <property type="match status" value="1"/>
</dbReference>
<feature type="transmembrane region" description="Helical" evidence="6">
    <location>
        <begin position="543"/>
        <end position="564"/>
    </location>
</feature>
<keyword evidence="3 6" id="KW-1133">Transmembrane helix</keyword>
<name>A0ABP0EIH6_9ASCO</name>
<dbReference type="InterPro" id="IPR020846">
    <property type="entry name" value="MFS_dom"/>
</dbReference>
<dbReference type="Pfam" id="PF07690">
    <property type="entry name" value="MFS_1"/>
    <property type="match status" value="1"/>
</dbReference>
<evidence type="ECO:0000313" key="9">
    <source>
        <dbReference type="Proteomes" id="UP001497600"/>
    </source>
</evidence>
<proteinExistence type="predicted"/>
<feature type="transmembrane region" description="Helical" evidence="6">
    <location>
        <begin position="406"/>
        <end position="427"/>
    </location>
</feature>
<feature type="transmembrane region" description="Helical" evidence="6">
    <location>
        <begin position="474"/>
        <end position="499"/>
    </location>
</feature>